<protein>
    <recommendedName>
        <fullName evidence="3">DUF559 domain-containing protein</fullName>
    </recommendedName>
</protein>
<dbReference type="Proteomes" id="UP000254000">
    <property type="component" value="Unassembled WGS sequence"/>
</dbReference>
<dbReference type="EMBL" id="PPTS01000002">
    <property type="protein sequence ID" value="RDB66484.1"/>
    <property type="molecule type" value="Genomic_DNA"/>
</dbReference>
<accession>A0A369M4Y3</accession>
<dbReference type="RefSeq" id="WP_049784130.1">
    <property type="nucleotide sequence ID" value="NZ_CATYHT010000006.1"/>
</dbReference>
<evidence type="ECO:0000313" key="2">
    <source>
        <dbReference type="Proteomes" id="UP000254000"/>
    </source>
</evidence>
<keyword evidence="2" id="KW-1185">Reference proteome</keyword>
<organism evidence="1 2">
    <name type="scientific">Gordonibacter pamelaeae</name>
    <dbReference type="NCBI Taxonomy" id="471189"/>
    <lineage>
        <taxon>Bacteria</taxon>
        <taxon>Bacillati</taxon>
        <taxon>Actinomycetota</taxon>
        <taxon>Coriobacteriia</taxon>
        <taxon>Eggerthellales</taxon>
        <taxon>Eggerthellaceae</taxon>
        <taxon>Gordonibacter</taxon>
    </lineage>
</organism>
<reference evidence="1 2" key="1">
    <citation type="journal article" date="2018" name="Elife">
        <title>Discovery and characterization of a prevalent human gut bacterial enzyme sufficient for the inactivation of a family of plant toxins.</title>
        <authorList>
            <person name="Koppel N."/>
            <person name="Bisanz J.E."/>
            <person name="Pandelia M.E."/>
            <person name="Turnbaugh P.J."/>
            <person name="Balskus E.P."/>
        </authorList>
    </citation>
    <scope>NUCLEOTIDE SEQUENCE [LARGE SCALE GENOMIC DNA]</scope>
    <source>
        <strain evidence="1 2">3C</strain>
    </source>
</reference>
<dbReference type="AlphaFoldDB" id="A0A369M4Y3"/>
<evidence type="ECO:0008006" key="3">
    <source>
        <dbReference type="Google" id="ProtNLM"/>
    </source>
</evidence>
<comment type="caution">
    <text evidence="1">The sequence shown here is derived from an EMBL/GenBank/DDBJ whole genome shotgun (WGS) entry which is preliminary data.</text>
</comment>
<dbReference type="OrthoDB" id="3197460at2"/>
<sequence>MAIFLSHSTAAECWKSGRFDALLGGPSIAPWHRPAGAADVERFATALAMDRLDIACAEAGAFAGSRAEAPRACKPFAGEVRRLREGVLAFASEPLHLLVPHKNAVNSLKSTRCHVRSAPLSCGSFVRVGDDLLLGSPELCFAQMAASLPFVSLVKLGTELCSLYTLQPNGSAGYERVLPPTTPRALEAYLGRCAGMRGLADARKAACLVAASSGSPMETALALILGLPLRLGGYGLPRPILNHRIDALQSGPNAMERRYYLCDLYWPEARVALEYDSDLEHTGPSRIANDARRRNDLTSLSVTTITATRDQVMDGRGLDRLAHQVARALGARIRSKRGWSTRARGELFRSLVAS</sequence>
<evidence type="ECO:0000313" key="1">
    <source>
        <dbReference type="EMBL" id="RDB66484.1"/>
    </source>
</evidence>
<proteinExistence type="predicted"/>
<gene>
    <name evidence="1" type="ORF">C1877_04720</name>
</gene>
<name>A0A369M4Y3_9ACTN</name>